<comment type="caution">
    <text evidence="1">The sequence shown here is derived from an EMBL/GenBank/DDBJ whole genome shotgun (WGS) entry which is preliminary data.</text>
</comment>
<name>A0ABT9RHL4_9ACTN</name>
<organism evidence="1 2">
    <name type="scientific">Streptosporangium brasiliense</name>
    <dbReference type="NCBI Taxonomy" id="47480"/>
    <lineage>
        <taxon>Bacteria</taxon>
        <taxon>Bacillati</taxon>
        <taxon>Actinomycetota</taxon>
        <taxon>Actinomycetes</taxon>
        <taxon>Streptosporangiales</taxon>
        <taxon>Streptosporangiaceae</taxon>
        <taxon>Streptosporangium</taxon>
    </lineage>
</organism>
<dbReference type="Gene3D" id="1.10.357.10">
    <property type="entry name" value="Tetracycline Repressor, domain 2"/>
    <property type="match status" value="1"/>
</dbReference>
<sequence>MFDAGFELENAEAADDTLHCLVRAVERATATGRFGDDIDPLELATQSWIIGHGLASLVATGPLHHQALAPGVPLLTALFTGAGDNPERCRRSVERGWRP</sequence>
<dbReference type="SUPFAM" id="SSF48498">
    <property type="entry name" value="Tetracyclin repressor-like, C-terminal domain"/>
    <property type="match status" value="1"/>
</dbReference>
<dbReference type="EMBL" id="JAUSRB010000002">
    <property type="protein sequence ID" value="MDP9868773.1"/>
    <property type="molecule type" value="Genomic_DNA"/>
</dbReference>
<evidence type="ECO:0008006" key="3">
    <source>
        <dbReference type="Google" id="ProtNLM"/>
    </source>
</evidence>
<dbReference type="InterPro" id="IPR036271">
    <property type="entry name" value="Tet_transcr_reg_TetR-rel_C_sf"/>
</dbReference>
<accession>A0ABT9RHL4</accession>
<keyword evidence="2" id="KW-1185">Reference proteome</keyword>
<gene>
    <name evidence="1" type="ORF">J2S55_008039</name>
</gene>
<reference evidence="1 2" key="1">
    <citation type="submission" date="2023-07" db="EMBL/GenBank/DDBJ databases">
        <title>Sequencing the genomes of 1000 actinobacteria strains.</title>
        <authorList>
            <person name="Klenk H.-P."/>
        </authorList>
    </citation>
    <scope>NUCLEOTIDE SEQUENCE [LARGE SCALE GENOMIC DNA]</scope>
    <source>
        <strain evidence="1 2">DSM 44109</strain>
    </source>
</reference>
<proteinExistence type="predicted"/>
<protein>
    <recommendedName>
        <fullName evidence="3">Tetracyclin repressor-like C-terminal domain-containing protein</fullName>
    </recommendedName>
</protein>
<evidence type="ECO:0000313" key="2">
    <source>
        <dbReference type="Proteomes" id="UP001230426"/>
    </source>
</evidence>
<evidence type="ECO:0000313" key="1">
    <source>
        <dbReference type="EMBL" id="MDP9868773.1"/>
    </source>
</evidence>
<dbReference type="Proteomes" id="UP001230426">
    <property type="component" value="Unassembled WGS sequence"/>
</dbReference>